<sequence>MSGSVCEAMAQAVEKSKFILMCMSETYKQSVACKNEALYAWDRKKTIIPLKMKTVDLDDWLGFVAAGKLYIDFSNQDFDKALKLLTNEIEKHHSKQQRKQEPVNIDKLPRASAAQTNAIPSGAHITSAVPTAIPAATATRKMRDRPDVISDAYKQIPIESWSEQQVIDFLFDKKLDLMTLICQEMNGEVLYYLYKKCQQSDPWPMFDRLNIEMDKIHQQILPISVYLRFLNEIQNFLKATLL</sequence>
<reference evidence="2" key="1">
    <citation type="submission" date="2021-02" db="EMBL/GenBank/DDBJ databases">
        <authorList>
            <person name="Nowell W R."/>
        </authorList>
    </citation>
    <scope>NUCLEOTIDE SEQUENCE</scope>
</reference>
<dbReference type="GO" id="GO:0007165">
    <property type="term" value="P:signal transduction"/>
    <property type="evidence" value="ECO:0007669"/>
    <property type="project" value="InterPro"/>
</dbReference>
<dbReference type="Pfam" id="PF13676">
    <property type="entry name" value="TIR_2"/>
    <property type="match status" value="1"/>
</dbReference>
<proteinExistence type="predicted"/>
<dbReference type="Proteomes" id="UP000682733">
    <property type="component" value="Unassembled WGS sequence"/>
</dbReference>
<name>A0A8S2FVX3_9BILA</name>
<comment type="caution">
    <text evidence="2">The sequence shown here is derived from an EMBL/GenBank/DDBJ whole genome shotgun (WGS) entry which is preliminary data.</text>
</comment>
<organism evidence="2 4">
    <name type="scientific">Didymodactylos carnosus</name>
    <dbReference type="NCBI Taxonomy" id="1234261"/>
    <lineage>
        <taxon>Eukaryota</taxon>
        <taxon>Metazoa</taxon>
        <taxon>Spiralia</taxon>
        <taxon>Gnathifera</taxon>
        <taxon>Rotifera</taxon>
        <taxon>Eurotatoria</taxon>
        <taxon>Bdelloidea</taxon>
        <taxon>Philodinida</taxon>
        <taxon>Philodinidae</taxon>
        <taxon>Didymodactylos</taxon>
    </lineage>
</organism>
<evidence type="ECO:0000313" key="4">
    <source>
        <dbReference type="Proteomes" id="UP000677228"/>
    </source>
</evidence>
<accession>A0A8S2FVX3</accession>
<dbReference type="AlphaFoldDB" id="A0A8S2FVX3"/>
<protein>
    <recommendedName>
        <fullName evidence="1">TIR domain-containing protein</fullName>
    </recommendedName>
</protein>
<dbReference type="PANTHER" id="PTHR46270">
    <property type="entry name" value="ARMADILLO-TYPE FOLD-RELATED"/>
    <property type="match status" value="1"/>
</dbReference>
<evidence type="ECO:0000259" key="1">
    <source>
        <dbReference type="Pfam" id="PF13676"/>
    </source>
</evidence>
<dbReference type="InterPro" id="IPR035897">
    <property type="entry name" value="Toll_tir_struct_dom_sf"/>
</dbReference>
<evidence type="ECO:0000313" key="2">
    <source>
        <dbReference type="EMBL" id="CAF1570605.1"/>
    </source>
</evidence>
<dbReference type="SUPFAM" id="SSF52200">
    <property type="entry name" value="Toll/Interleukin receptor TIR domain"/>
    <property type="match status" value="1"/>
</dbReference>
<dbReference type="InterPro" id="IPR000157">
    <property type="entry name" value="TIR_dom"/>
</dbReference>
<dbReference type="EMBL" id="CAJNOK010043684">
    <property type="protein sequence ID" value="CAF1570605.1"/>
    <property type="molecule type" value="Genomic_DNA"/>
</dbReference>
<dbReference type="PANTHER" id="PTHR46270:SF2">
    <property type="entry name" value="TIR DOMAIN-CONTAINING PROTEIN"/>
    <property type="match status" value="1"/>
</dbReference>
<evidence type="ECO:0000313" key="3">
    <source>
        <dbReference type="EMBL" id="CAF4364994.1"/>
    </source>
</evidence>
<dbReference type="Gene3D" id="3.40.50.10140">
    <property type="entry name" value="Toll/interleukin-1 receptor homology (TIR) domain"/>
    <property type="match status" value="1"/>
</dbReference>
<feature type="domain" description="TIR" evidence="1">
    <location>
        <begin position="5"/>
        <end position="85"/>
    </location>
</feature>
<gene>
    <name evidence="2" type="ORF">OVA965_LOCUS40338</name>
    <name evidence="3" type="ORF">TMI583_LOCUS41757</name>
</gene>
<dbReference type="EMBL" id="CAJOBA010066467">
    <property type="protein sequence ID" value="CAF4364994.1"/>
    <property type="molecule type" value="Genomic_DNA"/>
</dbReference>
<dbReference type="Proteomes" id="UP000677228">
    <property type="component" value="Unassembled WGS sequence"/>
</dbReference>